<dbReference type="InterPro" id="IPR050300">
    <property type="entry name" value="GDXG_lipolytic_enzyme"/>
</dbReference>
<dbReference type="Pfam" id="PF12697">
    <property type="entry name" value="Abhydrolase_6"/>
    <property type="match status" value="1"/>
</dbReference>
<evidence type="ECO:0000256" key="1">
    <source>
        <dbReference type="ARBA" id="ARBA00022801"/>
    </source>
</evidence>
<name>A0ABW0YVW3_9ACTN</name>
<dbReference type="InterPro" id="IPR000073">
    <property type="entry name" value="AB_hydrolase_1"/>
</dbReference>
<dbReference type="PANTHER" id="PTHR48081">
    <property type="entry name" value="AB HYDROLASE SUPERFAMILY PROTEIN C4A8.06C"/>
    <property type="match status" value="1"/>
</dbReference>
<keyword evidence="1 4" id="KW-0378">Hydrolase</keyword>
<reference evidence="5" key="1">
    <citation type="journal article" date="2019" name="Int. J. Syst. Evol. Microbiol.">
        <title>The Global Catalogue of Microorganisms (GCM) 10K type strain sequencing project: providing services to taxonomists for standard genome sequencing and annotation.</title>
        <authorList>
            <consortium name="The Broad Institute Genomics Platform"/>
            <consortium name="The Broad Institute Genome Sequencing Center for Infectious Disease"/>
            <person name="Wu L."/>
            <person name="Ma J."/>
        </authorList>
    </citation>
    <scope>NUCLEOTIDE SEQUENCE [LARGE SCALE GENOMIC DNA]</scope>
    <source>
        <strain evidence="5">CGMCC 4.7304</strain>
    </source>
</reference>
<keyword evidence="5" id="KW-1185">Reference proteome</keyword>
<feature type="region of interest" description="Disordered" evidence="2">
    <location>
        <begin position="183"/>
        <end position="218"/>
    </location>
</feature>
<dbReference type="SUPFAM" id="SSF53474">
    <property type="entry name" value="alpha/beta-Hydrolases"/>
    <property type="match status" value="1"/>
</dbReference>
<feature type="domain" description="AB hydrolase-1" evidence="3">
    <location>
        <begin position="38"/>
        <end position="268"/>
    </location>
</feature>
<evidence type="ECO:0000313" key="5">
    <source>
        <dbReference type="Proteomes" id="UP001596083"/>
    </source>
</evidence>
<accession>A0ABW0YVW3</accession>
<organism evidence="4 5">
    <name type="scientific">Streptomyces gamaensis</name>
    <dbReference type="NCBI Taxonomy" id="1763542"/>
    <lineage>
        <taxon>Bacteria</taxon>
        <taxon>Bacillati</taxon>
        <taxon>Actinomycetota</taxon>
        <taxon>Actinomycetes</taxon>
        <taxon>Kitasatosporales</taxon>
        <taxon>Streptomycetaceae</taxon>
        <taxon>Streptomyces</taxon>
    </lineage>
</organism>
<dbReference type="Gene3D" id="3.40.50.1820">
    <property type="entry name" value="alpha/beta hydrolase"/>
    <property type="match status" value="1"/>
</dbReference>
<dbReference type="InterPro" id="IPR029058">
    <property type="entry name" value="AB_hydrolase_fold"/>
</dbReference>
<comment type="caution">
    <text evidence="4">The sequence shown here is derived from an EMBL/GenBank/DDBJ whole genome shotgun (WGS) entry which is preliminary data.</text>
</comment>
<protein>
    <submittedName>
        <fullName evidence="4">Alpha/beta hydrolase</fullName>
    </submittedName>
</protein>
<evidence type="ECO:0000259" key="3">
    <source>
        <dbReference type="Pfam" id="PF12697"/>
    </source>
</evidence>
<gene>
    <name evidence="4" type="ORF">ACFP1Z_05190</name>
</gene>
<sequence length="283" mass="29103">MFGLGHVPADATVAYGPHPDQVVDFYLPRRPSGLRVTLLHGGFWRAAYDRRHLAPLAAALAARGAETALVEYRRGPGAWEAAAEDVLRATRCAAPYGPGGARRHVLVGHSAGGQLALWVGTVCAGGPVPPYGPLRADAAGSAGPHAGPGDTGACAPPPVSRVVAVAPVADLLRARDLRTGGGAVEDFFGPGTGERTGERPGEAPRPADRLREADPVRLPPPPVPVVLLHGTADPDVPPELSLRYVSAQRAAGGDVTLHTLDGVGHYAPVTPGTPACERLLTGL</sequence>
<feature type="compositionally biased region" description="Basic and acidic residues" evidence="2">
    <location>
        <begin position="195"/>
        <end position="215"/>
    </location>
</feature>
<dbReference type="GO" id="GO:0016787">
    <property type="term" value="F:hydrolase activity"/>
    <property type="evidence" value="ECO:0007669"/>
    <property type="project" value="UniProtKB-KW"/>
</dbReference>
<evidence type="ECO:0000313" key="4">
    <source>
        <dbReference type="EMBL" id="MFC5719573.1"/>
    </source>
</evidence>
<proteinExistence type="predicted"/>
<evidence type="ECO:0000256" key="2">
    <source>
        <dbReference type="SAM" id="MobiDB-lite"/>
    </source>
</evidence>
<dbReference type="EMBL" id="JBHSPB010000003">
    <property type="protein sequence ID" value="MFC5719573.1"/>
    <property type="molecule type" value="Genomic_DNA"/>
</dbReference>
<dbReference type="Proteomes" id="UP001596083">
    <property type="component" value="Unassembled WGS sequence"/>
</dbReference>